<sequence length="32" mass="3443">MLHSPASKAGLFSFNLISRAGNVFTHLQLVDA</sequence>
<reference evidence="1 2" key="1">
    <citation type="submission" date="2018-09" db="EMBL/GenBank/DDBJ databases">
        <title>Characterization of the phylogenetic diversity of five novel species belonging to the genus Bifidobacterium.</title>
        <authorList>
            <person name="Lugli G.A."/>
            <person name="Duranti S."/>
            <person name="Milani C."/>
        </authorList>
    </citation>
    <scope>NUCLEOTIDE SEQUENCE [LARGE SCALE GENOMIC DNA]</scope>
    <source>
        <strain evidence="1 2">2020B</strain>
    </source>
</reference>
<dbReference type="EMBL" id="QXGI01000005">
    <property type="protein sequence ID" value="RSX47163.1"/>
    <property type="molecule type" value="Genomic_DNA"/>
</dbReference>
<gene>
    <name evidence="1" type="ORF">D2E22_1347</name>
</gene>
<organism evidence="1 2">
    <name type="scientific">Bifidobacterium castoris</name>
    <dbReference type="NCBI Taxonomy" id="2306972"/>
    <lineage>
        <taxon>Bacteria</taxon>
        <taxon>Bacillati</taxon>
        <taxon>Actinomycetota</taxon>
        <taxon>Actinomycetes</taxon>
        <taxon>Bifidobacteriales</taxon>
        <taxon>Bifidobacteriaceae</taxon>
        <taxon>Bifidobacterium</taxon>
    </lineage>
</organism>
<name>A0A430F6D5_9BIFI</name>
<dbReference type="Proteomes" id="UP000288052">
    <property type="component" value="Unassembled WGS sequence"/>
</dbReference>
<dbReference type="AlphaFoldDB" id="A0A430F6D5"/>
<evidence type="ECO:0000313" key="1">
    <source>
        <dbReference type="EMBL" id="RSX47163.1"/>
    </source>
</evidence>
<protein>
    <submittedName>
        <fullName evidence="1">Uncharacterized protein</fullName>
    </submittedName>
</protein>
<proteinExistence type="predicted"/>
<comment type="caution">
    <text evidence="1">The sequence shown here is derived from an EMBL/GenBank/DDBJ whole genome shotgun (WGS) entry which is preliminary data.</text>
</comment>
<evidence type="ECO:0000313" key="2">
    <source>
        <dbReference type="Proteomes" id="UP000288052"/>
    </source>
</evidence>
<keyword evidence="2" id="KW-1185">Reference proteome</keyword>
<accession>A0A430F6D5</accession>